<keyword evidence="3" id="KW-1185">Reference proteome</keyword>
<organism evidence="2 3">
    <name type="scientific">Tulasnella calospora MUT 4182</name>
    <dbReference type="NCBI Taxonomy" id="1051891"/>
    <lineage>
        <taxon>Eukaryota</taxon>
        <taxon>Fungi</taxon>
        <taxon>Dikarya</taxon>
        <taxon>Basidiomycota</taxon>
        <taxon>Agaricomycotina</taxon>
        <taxon>Agaricomycetes</taxon>
        <taxon>Cantharellales</taxon>
        <taxon>Tulasnellaceae</taxon>
        <taxon>Tulasnella</taxon>
    </lineage>
</organism>
<gene>
    <name evidence="2" type="ORF">M407DRAFT_241700</name>
    <name evidence="1" type="ORF">M407DRAFT_247228</name>
</gene>
<evidence type="ECO:0000313" key="3">
    <source>
        <dbReference type="Proteomes" id="UP000054248"/>
    </source>
</evidence>
<dbReference type="OrthoDB" id="3250441at2759"/>
<accession>A0A0C3QU08</accession>
<name>A0A0C3QU08_9AGAM</name>
<dbReference type="AlphaFoldDB" id="A0A0C3QU08"/>
<dbReference type="EMBL" id="KN824062">
    <property type="protein sequence ID" value="KIO15452.1"/>
    <property type="molecule type" value="Genomic_DNA"/>
</dbReference>
<reference evidence="3" key="2">
    <citation type="submission" date="2015-01" db="EMBL/GenBank/DDBJ databases">
        <title>Evolutionary Origins and Diversification of the Mycorrhizal Mutualists.</title>
        <authorList>
            <consortium name="DOE Joint Genome Institute"/>
            <consortium name="Mycorrhizal Genomics Consortium"/>
            <person name="Kohler A."/>
            <person name="Kuo A."/>
            <person name="Nagy L.G."/>
            <person name="Floudas D."/>
            <person name="Copeland A."/>
            <person name="Barry K.W."/>
            <person name="Cichocki N."/>
            <person name="Veneault-Fourrey C."/>
            <person name="LaButti K."/>
            <person name="Lindquist E.A."/>
            <person name="Lipzen A."/>
            <person name="Lundell T."/>
            <person name="Morin E."/>
            <person name="Murat C."/>
            <person name="Riley R."/>
            <person name="Ohm R."/>
            <person name="Sun H."/>
            <person name="Tunlid A."/>
            <person name="Henrissat B."/>
            <person name="Grigoriev I.V."/>
            <person name="Hibbett D.S."/>
            <person name="Martin F."/>
        </authorList>
    </citation>
    <scope>NUCLEOTIDE SEQUENCE [LARGE SCALE GENOMIC DNA]</scope>
    <source>
        <strain evidence="3">MUT 4182</strain>
    </source>
</reference>
<sequence length="69" mass="7786">MLCERDIPGFGSRKGAMLVDFDWAGKENEQRYPPALNPEIKWPEGAVGGGIIKMEHDDRMLELLKADEL</sequence>
<evidence type="ECO:0000313" key="1">
    <source>
        <dbReference type="EMBL" id="KIO15452.1"/>
    </source>
</evidence>
<dbReference type="HOGENOM" id="CLU_2777742_0_0_1"/>
<protein>
    <submittedName>
        <fullName evidence="2">Uncharacterized protein</fullName>
    </submittedName>
</protein>
<dbReference type="Proteomes" id="UP000054248">
    <property type="component" value="Unassembled WGS sequence"/>
</dbReference>
<evidence type="ECO:0000313" key="2">
    <source>
        <dbReference type="EMBL" id="KIO31819.1"/>
    </source>
</evidence>
<proteinExistence type="predicted"/>
<reference evidence="2" key="3">
    <citation type="submission" date="2015-02" db="EMBL/GenBank/DDBJ databases">
        <title>Evolutionary Origins and Diversification of the Mycorrhizal Mutualists.</title>
        <authorList>
            <consortium name="DOE Joint Genome Institute"/>
            <consortium name="Mycorrhizal Genomics Consortium"/>
            <person name="Kohler A."/>
            <person name="Kuo A."/>
            <person name="Nagy L.G."/>
            <person name="Floudas D."/>
            <person name="Copeland A."/>
            <person name="Barry K.W."/>
            <person name="Cichocki N."/>
            <person name="Veneault-Fourrey C."/>
            <person name="LaButti K."/>
            <person name="Lindquist E.A."/>
            <person name="Lipzen A."/>
            <person name="Lundell T."/>
            <person name="Morin E."/>
            <person name="Murat C."/>
            <person name="Riley R."/>
            <person name="Ohm R."/>
            <person name="Sun H."/>
            <person name="Tunlid A."/>
            <person name="Henrissat B."/>
            <person name="Grigoriev I.V."/>
            <person name="Hibbett D.S."/>
            <person name="Martin F."/>
        </authorList>
    </citation>
    <scope>NUCLEOTIDE SEQUENCE</scope>
    <source>
        <strain evidence="2">MUT 4182</strain>
    </source>
</reference>
<reference evidence="2 3" key="1">
    <citation type="submission" date="2014-04" db="EMBL/GenBank/DDBJ databases">
        <authorList>
            <consortium name="DOE Joint Genome Institute"/>
            <person name="Kuo A."/>
            <person name="Girlanda M."/>
            <person name="Perotto S."/>
            <person name="Kohler A."/>
            <person name="Nagy L.G."/>
            <person name="Floudas D."/>
            <person name="Copeland A."/>
            <person name="Barry K.W."/>
            <person name="Cichocki N."/>
            <person name="Veneault-Fourrey C."/>
            <person name="LaButti K."/>
            <person name="Lindquist E.A."/>
            <person name="Lipzen A."/>
            <person name="Lundell T."/>
            <person name="Morin E."/>
            <person name="Murat C."/>
            <person name="Sun H."/>
            <person name="Tunlid A."/>
            <person name="Henrissat B."/>
            <person name="Grigoriev I.V."/>
            <person name="Hibbett D.S."/>
            <person name="Martin F."/>
            <person name="Nordberg H.P."/>
            <person name="Cantor M.N."/>
            <person name="Hua S.X."/>
        </authorList>
    </citation>
    <scope>NUCLEOTIDE SEQUENCE [LARGE SCALE GENOMIC DNA]</scope>
    <source>
        <strain evidence="2 3">MUT 4182</strain>
    </source>
</reference>
<dbReference type="EMBL" id="KN822960">
    <property type="protein sequence ID" value="KIO31819.1"/>
    <property type="molecule type" value="Genomic_DNA"/>
</dbReference>